<evidence type="ECO:0000256" key="4">
    <source>
        <dbReference type="ARBA" id="ARBA00022692"/>
    </source>
</evidence>
<dbReference type="Pfam" id="PF00593">
    <property type="entry name" value="TonB_dep_Rec_b-barrel"/>
    <property type="match status" value="1"/>
</dbReference>
<dbReference type="InterPro" id="IPR008969">
    <property type="entry name" value="CarboxyPept-like_regulatory"/>
</dbReference>
<reference evidence="13 14" key="1">
    <citation type="submission" date="2020-09" db="EMBL/GenBank/DDBJ databases">
        <title>Pedobacter sp. SW-16 isolated from soil near Yeocheon.</title>
        <authorList>
            <person name="Im H.S."/>
            <person name="Joung Y."/>
            <person name="Lee S.-S."/>
        </authorList>
    </citation>
    <scope>NUCLEOTIDE SEQUENCE [LARGE SCALE GENOMIC DNA]</scope>
    <source>
        <strain evidence="13 14">SW-16</strain>
    </source>
</reference>
<keyword evidence="14" id="KW-1185">Reference proteome</keyword>
<evidence type="ECO:0000256" key="7">
    <source>
        <dbReference type="ARBA" id="ARBA00023237"/>
    </source>
</evidence>
<dbReference type="Gene3D" id="2.40.170.20">
    <property type="entry name" value="TonB-dependent receptor, beta-barrel domain"/>
    <property type="match status" value="1"/>
</dbReference>
<dbReference type="EMBL" id="CP061171">
    <property type="protein sequence ID" value="QNR87078.1"/>
    <property type="molecule type" value="Genomic_DNA"/>
</dbReference>
<dbReference type="InterPro" id="IPR039426">
    <property type="entry name" value="TonB-dep_rcpt-like"/>
</dbReference>
<comment type="similarity">
    <text evidence="8 9">Belongs to the TonB-dependent receptor family.</text>
</comment>
<keyword evidence="10" id="KW-0732">Signal</keyword>
<dbReference type="SUPFAM" id="SSF56935">
    <property type="entry name" value="Porins"/>
    <property type="match status" value="1"/>
</dbReference>
<feature type="domain" description="TonB-dependent receptor plug" evidence="12">
    <location>
        <begin position="120"/>
        <end position="241"/>
    </location>
</feature>
<evidence type="ECO:0000259" key="11">
    <source>
        <dbReference type="Pfam" id="PF00593"/>
    </source>
</evidence>
<evidence type="ECO:0000256" key="1">
    <source>
        <dbReference type="ARBA" id="ARBA00004571"/>
    </source>
</evidence>
<feature type="chain" id="PRO_5046640941" evidence="10">
    <location>
        <begin position="24"/>
        <end position="925"/>
    </location>
</feature>
<dbReference type="Gene3D" id="2.60.40.1120">
    <property type="entry name" value="Carboxypeptidase-like, regulatory domain"/>
    <property type="match status" value="1"/>
</dbReference>
<evidence type="ECO:0000256" key="5">
    <source>
        <dbReference type="ARBA" id="ARBA00023077"/>
    </source>
</evidence>
<keyword evidence="13" id="KW-0675">Receptor</keyword>
<evidence type="ECO:0000313" key="13">
    <source>
        <dbReference type="EMBL" id="QNR87078.1"/>
    </source>
</evidence>
<keyword evidence="2 8" id="KW-0813">Transport</keyword>
<keyword evidence="7 8" id="KW-0998">Cell outer membrane</keyword>
<evidence type="ECO:0000256" key="3">
    <source>
        <dbReference type="ARBA" id="ARBA00022452"/>
    </source>
</evidence>
<dbReference type="Proteomes" id="UP000516439">
    <property type="component" value="Chromosome"/>
</dbReference>
<sequence>MNKMKIKLLLILLLTTVAYSKLAAQQKIITGVVVSAENKTPLPGVSVKIKGLDGSTVTDKDGVFKISTKNGRFIEVSYIGYKTATIEIGSSTKLNVSLEQADNTLTELQIVGSRNANRTKLNSPVPVDVIDLKTLQQTSPQASVTQLLQYVSPSFHSSVSGGGDAASATSTVQLKGLGVDQVLVLVNGKRRHKSSNISWGGLGNGATGYDLNAIPVGSIDRIEILRDGAAAQYGSDAIAGVINVVLKNTADEITASTIESIRRRGDGLTTRTNANIGLKLGAKGFLNITGEYATQAVSLPSGNYSDGIYIGPAYGGGANTRGFDQIYTKEIDDAIIASRGIDRHYFDQRGSTNKSKDGLLSFNAGIPLKDGFEVYSFGGISHRNSQFTAVYRLPGWTERNNTFVYPDGFLPAMDNIITDQSLAIGVKGKISGWNFDVSNVYGRNAFDNIISNTLNASLGQKTPRTFNAGSYNASQNSGSLDFSRKFDKVLNGLNVAFGGQYRVETYQIIAGEEGSYSKADLSPIYSIGYTTGGIPYFVAAGSTPLNGLSPGSQIHAGFRPSNEVNVKRSISAAYADLELNVTDKWLLSGAVRVENYSDFGSVTTYKAASRYGFAKWLAVRGGFNTGFRAPDLAQFYYTETSTTFQNGVAIDQVTANNVNPATKALGIPSLQPEKSKGYSAGLTSQPIQNVELTVDAYQIDIKDRVGNTGRFSATDVNLPADVRALFVQTGTVQAKFFYNSFSTRTRGIEFTGSYRFLLPNGGNVAFLAGANLQKTTLTKVNTPKGLEAYRYIIFDESEEVRVTRSIPKTKITLQGTYNINKFNFLLRSVYFGSVSAVSQLNASFPKPDYYYQTYSPIWITDISAGYRITPVLQATVGVNNLFNVLGDYSIPAPGSNITRTNSPSAAQSGTSTGLQPFIRLSATFK</sequence>
<dbReference type="InterPro" id="IPR037066">
    <property type="entry name" value="Plug_dom_sf"/>
</dbReference>
<feature type="domain" description="TonB-dependent receptor-like beta-barrel" evidence="11">
    <location>
        <begin position="386"/>
        <end position="881"/>
    </location>
</feature>
<proteinExistence type="inferred from homology"/>
<dbReference type="Pfam" id="PF07715">
    <property type="entry name" value="Plug"/>
    <property type="match status" value="1"/>
</dbReference>
<organism evidence="13 14">
    <name type="scientific">Pedobacter riviphilus</name>
    <dbReference type="NCBI Taxonomy" id="2766984"/>
    <lineage>
        <taxon>Bacteria</taxon>
        <taxon>Pseudomonadati</taxon>
        <taxon>Bacteroidota</taxon>
        <taxon>Sphingobacteriia</taxon>
        <taxon>Sphingobacteriales</taxon>
        <taxon>Sphingobacteriaceae</taxon>
        <taxon>Pedobacter</taxon>
    </lineage>
</organism>
<keyword evidence="4 8" id="KW-0812">Transmembrane</keyword>
<dbReference type="Gene3D" id="2.170.130.10">
    <property type="entry name" value="TonB-dependent receptor, plug domain"/>
    <property type="match status" value="1"/>
</dbReference>
<name>A0ABX6TNB9_9SPHI</name>
<dbReference type="PANTHER" id="PTHR47234:SF3">
    <property type="entry name" value="SECRETIN_TONB SHORT N-TERMINAL DOMAIN-CONTAINING PROTEIN"/>
    <property type="match status" value="1"/>
</dbReference>
<evidence type="ECO:0000256" key="9">
    <source>
        <dbReference type="RuleBase" id="RU003357"/>
    </source>
</evidence>
<dbReference type="InterPro" id="IPR000531">
    <property type="entry name" value="Beta-barrel_TonB"/>
</dbReference>
<gene>
    <name evidence="13" type="ORF">H9N25_04185</name>
</gene>
<evidence type="ECO:0000256" key="2">
    <source>
        <dbReference type="ARBA" id="ARBA00022448"/>
    </source>
</evidence>
<feature type="signal peptide" evidence="10">
    <location>
        <begin position="1"/>
        <end position="23"/>
    </location>
</feature>
<keyword evidence="6 8" id="KW-0472">Membrane</keyword>
<keyword evidence="3 8" id="KW-1134">Transmembrane beta strand</keyword>
<evidence type="ECO:0000256" key="8">
    <source>
        <dbReference type="PROSITE-ProRule" id="PRU01360"/>
    </source>
</evidence>
<dbReference type="PANTHER" id="PTHR47234">
    <property type="match status" value="1"/>
</dbReference>
<evidence type="ECO:0000259" key="12">
    <source>
        <dbReference type="Pfam" id="PF07715"/>
    </source>
</evidence>
<dbReference type="Pfam" id="PF13715">
    <property type="entry name" value="CarbopepD_reg_2"/>
    <property type="match status" value="1"/>
</dbReference>
<evidence type="ECO:0000313" key="14">
    <source>
        <dbReference type="Proteomes" id="UP000516439"/>
    </source>
</evidence>
<evidence type="ECO:0000256" key="6">
    <source>
        <dbReference type="ARBA" id="ARBA00023136"/>
    </source>
</evidence>
<dbReference type="PROSITE" id="PS52016">
    <property type="entry name" value="TONB_DEPENDENT_REC_3"/>
    <property type="match status" value="1"/>
</dbReference>
<comment type="subcellular location">
    <subcellularLocation>
        <location evidence="1 8">Cell outer membrane</location>
        <topology evidence="1 8">Multi-pass membrane protein</topology>
    </subcellularLocation>
</comment>
<dbReference type="InterPro" id="IPR036942">
    <property type="entry name" value="Beta-barrel_TonB_sf"/>
</dbReference>
<accession>A0ABX6TNB9</accession>
<evidence type="ECO:0000256" key="10">
    <source>
        <dbReference type="SAM" id="SignalP"/>
    </source>
</evidence>
<dbReference type="InterPro" id="IPR012910">
    <property type="entry name" value="Plug_dom"/>
</dbReference>
<keyword evidence="5 9" id="KW-0798">TonB box</keyword>
<protein>
    <submittedName>
        <fullName evidence="13">TonB-dependent receptor</fullName>
    </submittedName>
</protein>
<dbReference type="SUPFAM" id="SSF49464">
    <property type="entry name" value="Carboxypeptidase regulatory domain-like"/>
    <property type="match status" value="1"/>
</dbReference>
<dbReference type="CDD" id="cd01347">
    <property type="entry name" value="ligand_gated_channel"/>
    <property type="match status" value="1"/>
</dbReference>